<keyword evidence="6" id="KW-0472">Membrane</keyword>
<dbReference type="GO" id="GO:0005737">
    <property type="term" value="C:cytoplasm"/>
    <property type="evidence" value="ECO:0007669"/>
    <property type="project" value="TreeGrafter"/>
</dbReference>
<dbReference type="SUPFAM" id="SSF55144">
    <property type="entry name" value="LigT-like"/>
    <property type="match status" value="1"/>
</dbReference>
<proteinExistence type="predicted"/>
<evidence type="ECO:0000256" key="3">
    <source>
        <dbReference type="ARBA" id="ARBA00022553"/>
    </source>
</evidence>
<dbReference type="GO" id="GO:0003723">
    <property type="term" value="F:RNA binding"/>
    <property type="evidence" value="ECO:0007669"/>
    <property type="project" value="UniProtKB-KW"/>
</dbReference>
<keyword evidence="7" id="KW-0449">Lipoprotein</keyword>
<accession>A0AAQ4FBA3</accession>
<name>A0AAQ4FBA3_AMBAM</name>
<evidence type="ECO:0000313" key="12">
    <source>
        <dbReference type="Proteomes" id="UP001321473"/>
    </source>
</evidence>
<evidence type="ECO:0000256" key="6">
    <source>
        <dbReference type="ARBA" id="ARBA00023136"/>
    </source>
</evidence>
<evidence type="ECO:0000259" key="10">
    <source>
        <dbReference type="Pfam" id="PF05881"/>
    </source>
</evidence>
<evidence type="ECO:0000256" key="2">
    <source>
        <dbReference type="ARBA" id="ARBA00022481"/>
    </source>
</evidence>
<gene>
    <name evidence="11" type="ORF">V5799_009101</name>
</gene>
<dbReference type="InterPro" id="IPR008431">
    <property type="entry name" value="CNPase"/>
</dbReference>
<sequence length="390" mass="43527">MVWEVSNFLTLASRHGYTVIIVDAPQQLTSNPEVLSVASNKGQGRPNTATLDKQWEDVHPFATGWSPRPKDAARLLRRFRQLRTALHMEDRTLTPRDVSSSQVFPFCLARLCRFGRAPEDKDYCNSEKVKEAYGRSDTLRVFGYAVVRGYVFALVELSEEQASLTRGDGGATDTSDVDALSRHFEVGLSPKSWDEVSCIVDLVKFLPEEDGNDQDNALRRVTRRISLRDVVPSRVTFMPLGSVEGTKYSYSEAAAAPWTLLSSRLRSWAAQSAEGVDCAETVGGIDVYGYAKPTVGVLLLVDSATVELDVVFTGYYHPHTTELSGRCSVWPRGGPCSPPERLPRRQENQGGPPEGALSWRKAQQEHSRELSKERSQERQLFWRPNPRGGH</sequence>
<evidence type="ECO:0000256" key="8">
    <source>
        <dbReference type="ARBA" id="ARBA00023289"/>
    </source>
</evidence>
<keyword evidence="8" id="KW-0636">Prenylation</keyword>
<dbReference type="Proteomes" id="UP001321473">
    <property type="component" value="Unassembled WGS sequence"/>
</dbReference>
<evidence type="ECO:0000256" key="5">
    <source>
        <dbReference type="ARBA" id="ARBA00022884"/>
    </source>
</evidence>
<keyword evidence="2" id="KW-0488">Methylation</keyword>
<reference evidence="11 12" key="1">
    <citation type="journal article" date="2023" name="Arcadia Sci">
        <title>De novo assembly of a long-read Amblyomma americanum tick genome.</title>
        <authorList>
            <person name="Chou S."/>
            <person name="Poskanzer K.E."/>
            <person name="Rollins M."/>
            <person name="Thuy-Boun P.S."/>
        </authorList>
    </citation>
    <scope>NUCLEOTIDE SEQUENCE [LARGE SCALE GENOMIC DNA]</scope>
    <source>
        <strain evidence="11">F_SG_1</strain>
        <tissue evidence="11">Salivary glands</tissue>
    </source>
</reference>
<evidence type="ECO:0000313" key="11">
    <source>
        <dbReference type="EMBL" id="KAK8784527.1"/>
    </source>
</evidence>
<dbReference type="InterPro" id="IPR009097">
    <property type="entry name" value="Cyclic_Pdiesterase"/>
</dbReference>
<dbReference type="GO" id="GO:0004113">
    <property type="term" value="F:2',3'-cyclic-nucleotide 3'-phosphodiesterase activity"/>
    <property type="evidence" value="ECO:0007669"/>
    <property type="project" value="InterPro"/>
</dbReference>
<feature type="compositionally biased region" description="Basic and acidic residues" evidence="9">
    <location>
        <begin position="362"/>
        <end position="377"/>
    </location>
</feature>
<dbReference type="EMBL" id="JARKHS020004492">
    <property type="protein sequence ID" value="KAK8784527.1"/>
    <property type="molecule type" value="Genomic_DNA"/>
</dbReference>
<keyword evidence="5" id="KW-0694">RNA-binding</keyword>
<evidence type="ECO:0000256" key="7">
    <source>
        <dbReference type="ARBA" id="ARBA00023288"/>
    </source>
</evidence>
<dbReference type="GO" id="GO:0016020">
    <property type="term" value="C:membrane"/>
    <property type="evidence" value="ECO:0007669"/>
    <property type="project" value="UniProtKB-SubCell"/>
</dbReference>
<dbReference type="Pfam" id="PF05881">
    <property type="entry name" value="CNPase"/>
    <property type="match status" value="1"/>
</dbReference>
<dbReference type="Gene3D" id="3.90.1740.10">
    <property type="entry name" value="2',3'-cyclic nucleotide 3'-phosphodiesterase superfamily"/>
    <property type="match status" value="1"/>
</dbReference>
<protein>
    <recommendedName>
        <fullName evidence="10">Cyclic nucleotide phosphodiesterase catalytic domain-containing protein</fullName>
    </recommendedName>
</protein>
<feature type="domain" description="Cyclic nucleotide phosphodiesterase catalytic" evidence="10">
    <location>
        <begin position="106"/>
        <end position="216"/>
    </location>
</feature>
<dbReference type="PANTHER" id="PTHR10156:SF0">
    <property type="entry name" value="2',3'-CYCLIC-NUCLEOTIDE 3'-PHOSPHODIESTERASE"/>
    <property type="match status" value="1"/>
</dbReference>
<dbReference type="PANTHER" id="PTHR10156">
    <property type="entry name" value="2',3'-CYCLIC-NUCLEOTIDE 3'-PHOSPHODIESTERASE"/>
    <property type="match status" value="1"/>
</dbReference>
<keyword evidence="3" id="KW-0597">Phosphoprotein</keyword>
<dbReference type="InterPro" id="IPR047325">
    <property type="entry name" value="CNPase_cat"/>
</dbReference>
<feature type="region of interest" description="Disordered" evidence="9">
    <location>
        <begin position="332"/>
        <end position="390"/>
    </location>
</feature>
<keyword evidence="4" id="KW-0378">Hydrolase</keyword>
<keyword evidence="12" id="KW-1185">Reference proteome</keyword>
<comment type="caution">
    <text evidence="11">The sequence shown here is derived from an EMBL/GenBank/DDBJ whole genome shotgun (WGS) entry which is preliminary data.</text>
</comment>
<comment type="subcellular location">
    <subcellularLocation>
        <location evidence="1">Membrane</location>
        <topology evidence="1">Lipid-anchor</topology>
    </subcellularLocation>
</comment>
<evidence type="ECO:0000256" key="4">
    <source>
        <dbReference type="ARBA" id="ARBA00022801"/>
    </source>
</evidence>
<dbReference type="AlphaFoldDB" id="A0AAQ4FBA3"/>
<organism evidence="11 12">
    <name type="scientific">Amblyomma americanum</name>
    <name type="common">Lone star tick</name>
    <dbReference type="NCBI Taxonomy" id="6943"/>
    <lineage>
        <taxon>Eukaryota</taxon>
        <taxon>Metazoa</taxon>
        <taxon>Ecdysozoa</taxon>
        <taxon>Arthropoda</taxon>
        <taxon>Chelicerata</taxon>
        <taxon>Arachnida</taxon>
        <taxon>Acari</taxon>
        <taxon>Parasitiformes</taxon>
        <taxon>Ixodida</taxon>
        <taxon>Ixodoidea</taxon>
        <taxon>Ixodidae</taxon>
        <taxon>Amblyomminae</taxon>
        <taxon>Amblyomma</taxon>
    </lineage>
</organism>
<evidence type="ECO:0000256" key="1">
    <source>
        <dbReference type="ARBA" id="ARBA00004635"/>
    </source>
</evidence>
<evidence type="ECO:0000256" key="9">
    <source>
        <dbReference type="SAM" id="MobiDB-lite"/>
    </source>
</evidence>
<dbReference type="GO" id="GO:0009214">
    <property type="term" value="P:cyclic nucleotide catabolic process"/>
    <property type="evidence" value="ECO:0007669"/>
    <property type="project" value="InterPro"/>
</dbReference>